<evidence type="ECO:0000313" key="4">
    <source>
        <dbReference type="Proteomes" id="UP000799779"/>
    </source>
</evidence>
<dbReference type="AlphaFoldDB" id="A0A6A5WXM8"/>
<reference evidence="3" key="1">
    <citation type="journal article" date="2020" name="Stud. Mycol.">
        <title>101 Dothideomycetes genomes: a test case for predicting lifestyles and emergence of pathogens.</title>
        <authorList>
            <person name="Haridas S."/>
            <person name="Albert R."/>
            <person name="Binder M."/>
            <person name="Bloem J."/>
            <person name="Labutti K."/>
            <person name="Salamov A."/>
            <person name="Andreopoulos B."/>
            <person name="Baker S."/>
            <person name="Barry K."/>
            <person name="Bills G."/>
            <person name="Bluhm B."/>
            <person name="Cannon C."/>
            <person name="Castanera R."/>
            <person name="Culley D."/>
            <person name="Daum C."/>
            <person name="Ezra D."/>
            <person name="Gonzalez J."/>
            <person name="Henrissat B."/>
            <person name="Kuo A."/>
            <person name="Liang C."/>
            <person name="Lipzen A."/>
            <person name="Lutzoni F."/>
            <person name="Magnuson J."/>
            <person name="Mondo S."/>
            <person name="Nolan M."/>
            <person name="Ohm R."/>
            <person name="Pangilinan J."/>
            <person name="Park H.-J."/>
            <person name="Ramirez L."/>
            <person name="Alfaro M."/>
            <person name="Sun H."/>
            <person name="Tritt A."/>
            <person name="Yoshinaga Y."/>
            <person name="Zwiers L.-H."/>
            <person name="Turgeon B."/>
            <person name="Goodwin S."/>
            <person name="Spatafora J."/>
            <person name="Crous P."/>
            <person name="Grigoriev I."/>
        </authorList>
    </citation>
    <scope>NUCLEOTIDE SEQUENCE</scope>
    <source>
        <strain evidence="3">CBS 123094</strain>
    </source>
</reference>
<evidence type="ECO:0000313" key="3">
    <source>
        <dbReference type="EMBL" id="KAF2006573.1"/>
    </source>
</evidence>
<feature type="region of interest" description="Disordered" evidence="1">
    <location>
        <begin position="257"/>
        <end position="292"/>
    </location>
</feature>
<feature type="domain" description="DUF7924" evidence="2">
    <location>
        <begin position="289"/>
        <end position="449"/>
    </location>
</feature>
<accession>A0A6A5WXM8</accession>
<sequence>MKRTLSCPGFEQTRSCPPSPKRRQLSPSGGRLDSLPNPTSRSSRTLPLTPETLQAISSQPSAPKDSTQSIAQWAGNCYTCSEPEMVPVQTPSVASNDSGLRRASKLGYRRQRSQSPTKKSSTQYRTRNMADASLFVDHFPEPPLDVEDQLKHIFQVSMSGEIGNSVSSHNFSSAQIVQTTVSELAEKYCHKSRQMAKDCAGEGQWKSSLLAGLVEPMQELWPDIAKLSAYKMPWIAELRPTPPSFEDMLDSVPLLSSRTKSQTPLPPPQDAVLPQTPILSSSNAPSDFTTDDPNRVSIPKPDIAVGLAHASFSQLQGKMLWDLQDRNRVLSEPHQSAIGLHFPFLVIEAKGLAIGSNMVRAQNQAAVDAACALNILRDLKLTASANMSCTSIDQPEPRQIIFSVATEGPIHELWVHYRINEAYHMTLLRIWRTTIRKDAKEFVQALGKILAWGVCDFRTAILKELSVVETILRGRRVG</sequence>
<feature type="compositionally biased region" description="Polar residues" evidence="1">
    <location>
        <begin position="277"/>
        <end position="288"/>
    </location>
</feature>
<feature type="compositionally biased region" description="Polar residues" evidence="1">
    <location>
        <begin position="36"/>
        <end position="68"/>
    </location>
</feature>
<organism evidence="3 4">
    <name type="scientific">Amniculicola lignicola CBS 123094</name>
    <dbReference type="NCBI Taxonomy" id="1392246"/>
    <lineage>
        <taxon>Eukaryota</taxon>
        <taxon>Fungi</taxon>
        <taxon>Dikarya</taxon>
        <taxon>Ascomycota</taxon>
        <taxon>Pezizomycotina</taxon>
        <taxon>Dothideomycetes</taxon>
        <taxon>Pleosporomycetidae</taxon>
        <taxon>Pleosporales</taxon>
        <taxon>Amniculicolaceae</taxon>
        <taxon>Amniculicola</taxon>
    </lineage>
</organism>
<feature type="compositionally biased region" description="Basic residues" evidence="1">
    <location>
        <begin position="102"/>
        <end position="112"/>
    </location>
</feature>
<feature type="compositionally biased region" description="Polar residues" evidence="1">
    <location>
        <begin position="113"/>
        <end position="124"/>
    </location>
</feature>
<evidence type="ECO:0000256" key="1">
    <source>
        <dbReference type="SAM" id="MobiDB-lite"/>
    </source>
</evidence>
<dbReference type="Pfam" id="PF25545">
    <property type="entry name" value="DUF7924"/>
    <property type="match status" value="1"/>
</dbReference>
<feature type="region of interest" description="Disordered" evidence="1">
    <location>
        <begin position="1"/>
        <end position="68"/>
    </location>
</feature>
<name>A0A6A5WXM8_9PLEO</name>
<dbReference type="InterPro" id="IPR057684">
    <property type="entry name" value="DUF7924"/>
</dbReference>
<keyword evidence="4" id="KW-1185">Reference proteome</keyword>
<dbReference type="EMBL" id="ML977559">
    <property type="protein sequence ID" value="KAF2006573.1"/>
    <property type="molecule type" value="Genomic_DNA"/>
</dbReference>
<evidence type="ECO:0000259" key="2">
    <source>
        <dbReference type="Pfam" id="PF25545"/>
    </source>
</evidence>
<feature type="region of interest" description="Disordered" evidence="1">
    <location>
        <begin position="89"/>
        <end position="124"/>
    </location>
</feature>
<protein>
    <recommendedName>
        <fullName evidence="2">DUF7924 domain-containing protein</fullName>
    </recommendedName>
</protein>
<dbReference type="OrthoDB" id="5372703at2759"/>
<feature type="compositionally biased region" description="Polar residues" evidence="1">
    <location>
        <begin position="89"/>
        <end position="98"/>
    </location>
</feature>
<proteinExistence type="predicted"/>
<dbReference type="Proteomes" id="UP000799779">
    <property type="component" value="Unassembled WGS sequence"/>
</dbReference>
<gene>
    <name evidence="3" type="ORF">P154DRAFT_481360</name>
</gene>